<dbReference type="InterPro" id="IPR002110">
    <property type="entry name" value="Ankyrin_rpt"/>
</dbReference>
<evidence type="ECO:0000313" key="2">
    <source>
        <dbReference type="EMBL" id="KAG7308515.1"/>
    </source>
</evidence>
<organism evidence="2 3">
    <name type="scientific">Plutella xylostella</name>
    <name type="common">Diamondback moth</name>
    <name type="synonym">Plutella maculipennis</name>
    <dbReference type="NCBI Taxonomy" id="51655"/>
    <lineage>
        <taxon>Eukaryota</taxon>
        <taxon>Metazoa</taxon>
        <taxon>Ecdysozoa</taxon>
        <taxon>Arthropoda</taxon>
        <taxon>Hexapoda</taxon>
        <taxon>Insecta</taxon>
        <taxon>Pterygota</taxon>
        <taxon>Neoptera</taxon>
        <taxon>Endopterygota</taxon>
        <taxon>Lepidoptera</taxon>
        <taxon>Glossata</taxon>
        <taxon>Ditrysia</taxon>
        <taxon>Yponomeutoidea</taxon>
        <taxon>Plutellidae</taxon>
        <taxon>Plutella</taxon>
    </lineage>
</organism>
<reference evidence="2 3" key="1">
    <citation type="submission" date="2021-06" db="EMBL/GenBank/DDBJ databases">
        <title>A haploid diamondback moth (Plutella xylostella L.) genome assembly resolves 31 chromosomes and identifies a diamide resistance mutation.</title>
        <authorList>
            <person name="Ward C.M."/>
            <person name="Perry K.D."/>
            <person name="Baker G."/>
            <person name="Powis K."/>
            <person name="Heckel D.G."/>
            <person name="Baxter S.W."/>
        </authorList>
    </citation>
    <scope>NUCLEOTIDE SEQUENCE [LARGE SCALE GENOMIC DNA]</scope>
    <source>
        <strain evidence="2 3">LV</strain>
        <tissue evidence="2">Single pupa</tissue>
    </source>
</reference>
<dbReference type="SMART" id="SM00248">
    <property type="entry name" value="ANK"/>
    <property type="match status" value="2"/>
</dbReference>
<feature type="repeat" description="ANK" evidence="1">
    <location>
        <begin position="85"/>
        <end position="117"/>
    </location>
</feature>
<dbReference type="EMBL" id="JAHIBW010000008">
    <property type="protein sequence ID" value="KAG7308515.1"/>
    <property type="molecule type" value="Genomic_DNA"/>
</dbReference>
<keyword evidence="3" id="KW-1185">Reference proteome</keyword>
<evidence type="ECO:0000313" key="3">
    <source>
        <dbReference type="Proteomes" id="UP000823941"/>
    </source>
</evidence>
<dbReference type="Proteomes" id="UP000823941">
    <property type="component" value="Chromosome 8"/>
</dbReference>
<proteinExistence type="predicted"/>
<name>A0ABQ7QTY9_PLUXY</name>
<gene>
    <name evidence="2" type="ORF">JYU34_005727</name>
</gene>
<dbReference type="PROSITE" id="PS50088">
    <property type="entry name" value="ANK_REPEAT"/>
    <property type="match status" value="1"/>
</dbReference>
<protein>
    <submittedName>
        <fullName evidence="2">Uncharacterized protein</fullName>
    </submittedName>
</protein>
<dbReference type="InterPro" id="IPR036770">
    <property type="entry name" value="Ankyrin_rpt-contain_sf"/>
</dbReference>
<sequence>MSSIVLRLRLGADPALQGAAGAVPSCIQHTHVRTSIHAVLEVRTDAGEGGVYLATYSAVRNKTNDFSAIKILISAGLDVNQARHDGLRPLDLAALKGHSRLVRFLLAHGATPTDQQDISMIIGKM</sequence>
<dbReference type="Gene3D" id="1.25.40.20">
    <property type="entry name" value="Ankyrin repeat-containing domain"/>
    <property type="match status" value="1"/>
</dbReference>
<accession>A0ABQ7QTY9</accession>
<dbReference type="SUPFAM" id="SSF48403">
    <property type="entry name" value="Ankyrin repeat"/>
    <property type="match status" value="1"/>
</dbReference>
<keyword evidence="1" id="KW-0040">ANK repeat</keyword>
<evidence type="ECO:0000256" key="1">
    <source>
        <dbReference type="PROSITE-ProRule" id="PRU00023"/>
    </source>
</evidence>
<dbReference type="PROSITE" id="PS50297">
    <property type="entry name" value="ANK_REP_REGION"/>
    <property type="match status" value="1"/>
</dbReference>
<dbReference type="Pfam" id="PF12796">
    <property type="entry name" value="Ank_2"/>
    <property type="match status" value="1"/>
</dbReference>
<comment type="caution">
    <text evidence="2">The sequence shown here is derived from an EMBL/GenBank/DDBJ whole genome shotgun (WGS) entry which is preliminary data.</text>
</comment>